<comment type="caution">
    <text evidence="1">The sequence shown here is derived from an EMBL/GenBank/DDBJ whole genome shotgun (WGS) entry which is preliminary data.</text>
</comment>
<gene>
    <name evidence="1" type="ORF">GN958_ATG05448</name>
</gene>
<proteinExistence type="predicted"/>
<evidence type="ECO:0008006" key="3">
    <source>
        <dbReference type="Google" id="ProtNLM"/>
    </source>
</evidence>
<reference evidence="1" key="1">
    <citation type="submission" date="2020-03" db="EMBL/GenBank/DDBJ databases">
        <title>Hybrid Assembly of Korean Phytophthora infestans isolates.</title>
        <authorList>
            <person name="Prokchorchik M."/>
            <person name="Lee Y."/>
            <person name="Seo J."/>
            <person name="Cho J.-H."/>
            <person name="Park Y.-E."/>
            <person name="Jang D.-C."/>
            <person name="Im J.-S."/>
            <person name="Choi J.-G."/>
            <person name="Park H.-J."/>
            <person name="Lee G.-B."/>
            <person name="Lee Y.-G."/>
            <person name="Hong S.-Y."/>
            <person name="Cho K."/>
            <person name="Sohn K.H."/>
        </authorList>
    </citation>
    <scope>NUCLEOTIDE SEQUENCE</scope>
    <source>
        <strain evidence="1">KR_2_A2</strain>
    </source>
</reference>
<evidence type="ECO:0000313" key="2">
    <source>
        <dbReference type="Proteomes" id="UP000704712"/>
    </source>
</evidence>
<dbReference type="InterPro" id="IPR052579">
    <property type="entry name" value="Zinc_finger_SWIM"/>
</dbReference>
<dbReference type="AlphaFoldDB" id="A0A8S9V4L0"/>
<sequence length="169" mass="19722">MTDKAVHEKDVLQEAFPDARQWLCQWHVVTWLKEQVVRYAPKVQKEVKGIMKALVYSRSEQEYIDCKAALLSKLDSNEDHPLYVTFSKNLDVNSDEWVSYKRGNVPHLQNNTNNRIESKWGKIKHVVDATFKIDELISMLITLRNYAEEQNSLNFIASEAAQQWLKILS</sequence>
<evidence type="ECO:0000313" key="1">
    <source>
        <dbReference type="EMBL" id="KAF4145418.1"/>
    </source>
</evidence>
<dbReference type="EMBL" id="JAACNO010000735">
    <property type="protein sequence ID" value="KAF4145418.1"/>
    <property type="molecule type" value="Genomic_DNA"/>
</dbReference>
<protein>
    <recommendedName>
        <fullName evidence="3">MULE transposase domain-containing protein</fullName>
    </recommendedName>
</protein>
<dbReference type="PANTHER" id="PTHR31569">
    <property type="entry name" value="SWIM-TYPE DOMAIN-CONTAINING PROTEIN"/>
    <property type="match status" value="1"/>
</dbReference>
<name>A0A8S9V4L0_PHYIN</name>
<accession>A0A8S9V4L0</accession>
<dbReference type="PANTHER" id="PTHR31569:SF4">
    <property type="entry name" value="SWIM-TYPE DOMAIN-CONTAINING PROTEIN"/>
    <property type="match status" value="1"/>
</dbReference>
<dbReference type="Proteomes" id="UP000704712">
    <property type="component" value="Unassembled WGS sequence"/>
</dbReference>
<organism evidence="1 2">
    <name type="scientific">Phytophthora infestans</name>
    <name type="common">Potato late blight agent</name>
    <name type="synonym">Botrytis infestans</name>
    <dbReference type="NCBI Taxonomy" id="4787"/>
    <lineage>
        <taxon>Eukaryota</taxon>
        <taxon>Sar</taxon>
        <taxon>Stramenopiles</taxon>
        <taxon>Oomycota</taxon>
        <taxon>Peronosporomycetes</taxon>
        <taxon>Peronosporales</taxon>
        <taxon>Peronosporaceae</taxon>
        <taxon>Phytophthora</taxon>
    </lineage>
</organism>